<sequence length="201" mass="21988">MRVLPGVWRWRHNPLRRRTDLAEAWLALVTLLVMVLAVPAVGALCGSLSNASLRQAVAEQRRHRHITEAVVVARAERQTAPSQPDGSMGRVTRTRVVANWTAHDGSSHSGTLGTPLKSPAPGATFRLWTDDHGRPVPRPMTTGAAATHAVFSGICAAAAAAALIEGMRRLIVWRLIRRRYERLDRAWARYGPDWGRTGAGS</sequence>
<evidence type="ECO:0000313" key="2">
    <source>
        <dbReference type="EMBL" id="GGY55439.1"/>
    </source>
</evidence>
<keyword evidence="1" id="KW-1133">Transmembrane helix</keyword>
<gene>
    <name evidence="2" type="ORF">GCM10010326_57580</name>
</gene>
<reference evidence="3" key="1">
    <citation type="journal article" date="2019" name="Int. J. Syst. Evol. Microbiol.">
        <title>The Global Catalogue of Microorganisms (GCM) 10K type strain sequencing project: providing services to taxonomists for standard genome sequencing and annotation.</title>
        <authorList>
            <consortium name="The Broad Institute Genomics Platform"/>
            <consortium name="The Broad Institute Genome Sequencing Center for Infectious Disease"/>
            <person name="Wu L."/>
            <person name="Ma J."/>
        </authorList>
    </citation>
    <scope>NUCLEOTIDE SEQUENCE [LARGE SCALE GENOMIC DNA]</scope>
    <source>
        <strain evidence="3">JCM 4594</strain>
    </source>
</reference>
<feature type="transmembrane region" description="Helical" evidence="1">
    <location>
        <begin position="21"/>
        <end position="44"/>
    </location>
</feature>
<accession>A0ABQ3AIA3</accession>
<keyword evidence="1" id="KW-0812">Transmembrane</keyword>
<dbReference type="EMBL" id="BMUU01000011">
    <property type="protein sequence ID" value="GGY55439.1"/>
    <property type="molecule type" value="Genomic_DNA"/>
</dbReference>
<keyword evidence="3" id="KW-1185">Reference proteome</keyword>
<dbReference type="InterPro" id="IPR039708">
    <property type="entry name" value="MT1774/Rv1733c-like"/>
</dbReference>
<dbReference type="RefSeq" id="WP_190028625.1">
    <property type="nucleotide sequence ID" value="NZ_BMUU01000011.1"/>
</dbReference>
<keyword evidence="1" id="KW-0472">Membrane</keyword>
<feature type="transmembrane region" description="Helical" evidence="1">
    <location>
        <begin position="145"/>
        <end position="164"/>
    </location>
</feature>
<evidence type="ECO:0000256" key="1">
    <source>
        <dbReference type="SAM" id="Phobius"/>
    </source>
</evidence>
<dbReference type="PANTHER" id="PTHR42305">
    <property type="entry name" value="MEMBRANE PROTEIN RV1733C-RELATED"/>
    <property type="match status" value="1"/>
</dbReference>
<organism evidence="2 3">
    <name type="scientific">Streptomyces xanthochromogenes</name>
    <dbReference type="NCBI Taxonomy" id="67384"/>
    <lineage>
        <taxon>Bacteria</taxon>
        <taxon>Bacillati</taxon>
        <taxon>Actinomycetota</taxon>
        <taxon>Actinomycetes</taxon>
        <taxon>Kitasatosporales</taxon>
        <taxon>Streptomycetaceae</taxon>
        <taxon>Streptomyces</taxon>
    </lineage>
</organism>
<protein>
    <recommendedName>
        <fullName evidence="4">Transmembrane protein</fullName>
    </recommendedName>
</protein>
<name>A0ABQ3AIA3_9ACTN</name>
<comment type="caution">
    <text evidence="2">The sequence shown here is derived from an EMBL/GenBank/DDBJ whole genome shotgun (WGS) entry which is preliminary data.</text>
</comment>
<evidence type="ECO:0008006" key="4">
    <source>
        <dbReference type="Google" id="ProtNLM"/>
    </source>
</evidence>
<proteinExistence type="predicted"/>
<dbReference type="GeneID" id="96293674"/>
<evidence type="ECO:0000313" key="3">
    <source>
        <dbReference type="Proteomes" id="UP000600946"/>
    </source>
</evidence>
<dbReference type="Proteomes" id="UP000600946">
    <property type="component" value="Unassembled WGS sequence"/>
</dbReference>
<dbReference type="PANTHER" id="PTHR42305:SF1">
    <property type="entry name" value="MEMBRANE PROTEIN RV1733C-RELATED"/>
    <property type="match status" value="1"/>
</dbReference>